<feature type="transmembrane region" description="Helical" evidence="2">
    <location>
        <begin position="257"/>
        <end position="285"/>
    </location>
</feature>
<protein>
    <submittedName>
        <fullName evidence="3">YfhO family protein</fullName>
    </submittedName>
</protein>
<evidence type="ECO:0000256" key="2">
    <source>
        <dbReference type="SAM" id="Phobius"/>
    </source>
</evidence>
<feature type="transmembrane region" description="Helical" evidence="2">
    <location>
        <begin position="85"/>
        <end position="106"/>
    </location>
</feature>
<evidence type="ECO:0000256" key="1">
    <source>
        <dbReference type="SAM" id="MobiDB-lite"/>
    </source>
</evidence>
<dbReference type="PANTHER" id="PTHR38454:SF1">
    <property type="entry name" value="INTEGRAL MEMBRANE PROTEIN"/>
    <property type="match status" value="1"/>
</dbReference>
<keyword evidence="2" id="KW-0472">Membrane</keyword>
<feature type="compositionally biased region" description="Basic and acidic residues" evidence="1">
    <location>
        <begin position="23"/>
        <end position="33"/>
    </location>
</feature>
<feature type="region of interest" description="Disordered" evidence="1">
    <location>
        <begin position="23"/>
        <end position="69"/>
    </location>
</feature>
<dbReference type="InterPro" id="IPR018580">
    <property type="entry name" value="Uncharacterised_YfhO"/>
</dbReference>
<reference evidence="3" key="2">
    <citation type="submission" date="2021-04" db="EMBL/GenBank/DDBJ databases">
        <authorList>
            <person name="Gilroy R."/>
        </authorList>
    </citation>
    <scope>NUCLEOTIDE SEQUENCE</scope>
    <source>
        <strain evidence="3">CHK180-15479</strain>
    </source>
</reference>
<feature type="transmembrane region" description="Helical" evidence="2">
    <location>
        <begin position="432"/>
        <end position="449"/>
    </location>
</feature>
<feature type="transmembrane region" description="Helical" evidence="2">
    <location>
        <begin position="305"/>
        <end position="325"/>
    </location>
</feature>
<dbReference type="EMBL" id="DWWT01000029">
    <property type="protein sequence ID" value="HJC05905.1"/>
    <property type="molecule type" value="Genomic_DNA"/>
</dbReference>
<feature type="compositionally biased region" description="Basic and acidic residues" evidence="1">
    <location>
        <begin position="55"/>
        <end position="69"/>
    </location>
</feature>
<evidence type="ECO:0000313" key="4">
    <source>
        <dbReference type="Proteomes" id="UP000823910"/>
    </source>
</evidence>
<feature type="transmembrane region" description="Helical" evidence="2">
    <location>
        <begin position="456"/>
        <end position="475"/>
    </location>
</feature>
<organism evidence="3 4">
    <name type="scientific">Candidatus Enterocloster excrementipullorum</name>
    <dbReference type="NCBI Taxonomy" id="2838559"/>
    <lineage>
        <taxon>Bacteria</taxon>
        <taxon>Bacillati</taxon>
        <taxon>Bacillota</taxon>
        <taxon>Clostridia</taxon>
        <taxon>Lachnospirales</taxon>
        <taxon>Lachnospiraceae</taxon>
        <taxon>Enterocloster</taxon>
    </lineage>
</organism>
<keyword evidence="2" id="KW-1133">Transmembrane helix</keyword>
<evidence type="ECO:0000313" key="3">
    <source>
        <dbReference type="EMBL" id="HJC05905.1"/>
    </source>
</evidence>
<feature type="transmembrane region" description="Helical" evidence="2">
    <location>
        <begin position="174"/>
        <end position="198"/>
    </location>
</feature>
<accession>A0A9D2MZA0</accession>
<feature type="transmembrane region" description="Helical" evidence="2">
    <location>
        <begin position="205"/>
        <end position="223"/>
    </location>
</feature>
<feature type="transmembrane region" description="Helical" evidence="2">
    <location>
        <begin position="481"/>
        <end position="503"/>
    </location>
</feature>
<dbReference type="Proteomes" id="UP000823910">
    <property type="component" value="Unassembled WGS sequence"/>
</dbReference>
<reference evidence="3" key="1">
    <citation type="journal article" date="2021" name="PeerJ">
        <title>Extensive microbial diversity within the chicken gut microbiome revealed by metagenomics and culture.</title>
        <authorList>
            <person name="Gilroy R."/>
            <person name="Ravi A."/>
            <person name="Getino M."/>
            <person name="Pursley I."/>
            <person name="Horton D.L."/>
            <person name="Alikhan N.F."/>
            <person name="Baker D."/>
            <person name="Gharbi K."/>
            <person name="Hall N."/>
            <person name="Watson M."/>
            <person name="Adriaenssens E.M."/>
            <person name="Foster-Nyarko E."/>
            <person name="Jarju S."/>
            <person name="Secka A."/>
            <person name="Antonio M."/>
            <person name="Oren A."/>
            <person name="Chaudhuri R.R."/>
            <person name="La Ragione R."/>
            <person name="Hildebrand F."/>
            <person name="Pallen M.J."/>
        </authorList>
    </citation>
    <scope>NUCLEOTIDE SEQUENCE</scope>
    <source>
        <strain evidence="3">CHK180-15479</strain>
    </source>
</reference>
<feature type="transmembrane region" description="Helical" evidence="2">
    <location>
        <begin position="396"/>
        <end position="420"/>
    </location>
</feature>
<dbReference type="AlphaFoldDB" id="A0A9D2MZA0"/>
<keyword evidence="2" id="KW-0812">Transmembrane</keyword>
<gene>
    <name evidence="3" type="ORF">H9704_07105</name>
</gene>
<name>A0A9D2MZA0_9FIRM</name>
<feature type="transmembrane region" description="Helical" evidence="2">
    <location>
        <begin position="367"/>
        <end position="384"/>
    </location>
</feature>
<sequence>MEREEIEQVEKELDEILKIVQPVRREENGHEPEDVQALTEEEENLNIQEEECREEDSREEKSGEENSFPEEQKGRLRILKASDGMVAAFFVPIAVMIIIFAQRGIFPFGEECFLRTDMYHQYAPFFSEFQHKLTNGGSLLYSWDIGMGVNFSALYAYYLASPVNWLLFLCPDGLIIECMTVLIVLKTALAGVTFTWYLRRHCRRVDFGSGLFGIFYALSGYMAAYSWNIMWLDCIVLFPLILWGLERLVEEGKGKIYCIALGLSILSNYYISIMVCIFMVIYVVARTIITPPRGWAGWLKTAGRFVLYSGLAGGLAAAVLMPAVFALRATASGDFNFPGTLTSYFSIFDMIARHIGNVGTEIGLDHWPNIYCGIAVLMFFLLYIGSRRILPREKAVYCGLLLLFYASFSTNILNFIWHGFHYPNSLPCRQSFIYIALILTMCYKAYIHLDSTPLKHVILAFWGAGGFVILAEKLVDNPEQYHFSVFYAALILLAMYAGLLYLYKKEKWSLDAVLLAALAVTSVEAAVNMAVTSVPTTSRTAYVSDNEDVRALVEGIEDTGFYRVEKEDQRTKNDGAWMHFPSASLFSSTANASLSDFYRMLGCESSTNAYSITGSTPLVDSLFSIKYRLYPDQQPAGSLMEQAGRSGDVWMYENLYTLPLGFMLPPDLETNWILDSGNPALVQNDLCTLLGTEDVLIANESATDGRKMSFTAEETGDYYVYVTNKKVETVSVVIGERSMSFDNVERGYFLELGHILEGQEVDLEAENEGSPTLQAEVWRFNPQGLTQVYEALNKSPMELTSFGDRALSGTVTALERGTLFTTIPYDAGWTVLVDGVPVKTRTVFDTFLGIDLEAGEHEIAFSYTPQGLREGAVITAVSGAVLAALAGGEQILRRKNRKRTISKNGQ</sequence>
<dbReference type="Pfam" id="PF09586">
    <property type="entry name" value="YfhO"/>
    <property type="match status" value="2"/>
</dbReference>
<feature type="compositionally biased region" description="Acidic residues" evidence="1">
    <location>
        <begin position="39"/>
        <end position="54"/>
    </location>
</feature>
<feature type="transmembrane region" description="Helical" evidence="2">
    <location>
        <begin position="510"/>
        <end position="531"/>
    </location>
</feature>
<dbReference type="PANTHER" id="PTHR38454">
    <property type="entry name" value="INTEGRAL MEMBRANE PROTEIN-RELATED"/>
    <property type="match status" value="1"/>
</dbReference>
<proteinExistence type="predicted"/>
<comment type="caution">
    <text evidence="3">The sequence shown here is derived from an EMBL/GenBank/DDBJ whole genome shotgun (WGS) entry which is preliminary data.</text>
</comment>